<dbReference type="InterPro" id="IPR007138">
    <property type="entry name" value="ABM_dom"/>
</dbReference>
<dbReference type="PROSITE" id="PS51725">
    <property type="entry name" value="ABM"/>
    <property type="match status" value="1"/>
</dbReference>
<dbReference type="EMBL" id="RZUL01000001">
    <property type="protein sequence ID" value="RVT43542.1"/>
    <property type="molecule type" value="Genomic_DNA"/>
</dbReference>
<sequence>MNATPLQPGKSFVATLRTKPEKREEFIALQTELKRLVHAYEPDAWVYELLQSDDDPDLFYCIATFRDEAAFEHHMHIDFHDRLVPPVLECLAQDMELAFFKSHQ</sequence>
<evidence type="ECO:0000313" key="3">
    <source>
        <dbReference type="Proteomes" id="UP000282977"/>
    </source>
</evidence>
<dbReference type="OrthoDB" id="9812192at2"/>
<gene>
    <name evidence="2" type="ORF">ENE74_02675</name>
</gene>
<reference evidence="2 3" key="1">
    <citation type="submission" date="2019-01" db="EMBL/GenBank/DDBJ databases">
        <authorList>
            <person name="Chen W.-M."/>
        </authorList>
    </citation>
    <scope>NUCLEOTIDE SEQUENCE [LARGE SCALE GENOMIC DNA]</scope>
    <source>
        <strain evidence="2 3">TLA-22</strain>
    </source>
</reference>
<dbReference type="Pfam" id="PF03992">
    <property type="entry name" value="ABM"/>
    <property type="match status" value="1"/>
</dbReference>
<feature type="domain" description="ABM" evidence="1">
    <location>
        <begin position="10"/>
        <end position="99"/>
    </location>
</feature>
<name>A0A437JD41_9SPHN</name>
<dbReference type="AlphaFoldDB" id="A0A437JD41"/>
<dbReference type="Gene3D" id="3.30.70.100">
    <property type="match status" value="1"/>
</dbReference>
<dbReference type="Proteomes" id="UP000282977">
    <property type="component" value="Unassembled WGS sequence"/>
</dbReference>
<keyword evidence="2" id="KW-0503">Monooxygenase</keyword>
<dbReference type="GO" id="GO:0004497">
    <property type="term" value="F:monooxygenase activity"/>
    <property type="evidence" value="ECO:0007669"/>
    <property type="project" value="UniProtKB-KW"/>
</dbReference>
<protein>
    <submittedName>
        <fullName evidence="2">Antibiotic biosynthesis monooxygenase</fullName>
    </submittedName>
</protein>
<keyword evidence="3" id="KW-1185">Reference proteome</keyword>
<organism evidence="2 3">
    <name type="scientific">Sphingobium algorifonticola</name>
    <dbReference type="NCBI Taxonomy" id="2008318"/>
    <lineage>
        <taxon>Bacteria</taxon>
        <taxon>Pseudomonadati</taxon>
        <taxon>Pseudomonadota</taxon>
        <taxon>Alphaproteobacteria</taxon>
        <taxon>Sphingomonadales</taxon>
        <taxon>Sphingomonadaceae</taxon>
        <taxon>Sphingobium</taxon>
    </lineage>
</organism>
<comment type="caution">
    <text evidence="2">The sequence shown here is derived from an EMBL/GenBank/DDBJ whole genome shotgun (WGS) entry which is preliminary data.</text>
</comment>
<dbReference type="SUPFAM" id="SSF54909">
    <property type="entry name" value="Dimeric alpha+beta barrel"/>
    <property type="match status" value="1"/>
</dbReference>
<dbReference type="InterPro" id="IPR011008">
    <property type="entry name" value="Dimeric_a/b-barrel"/>
</dbReference>
<accession>A0A437JD41</accession>
<dbReference type="RefSeq" id="WP_127689082.1">
    <property type="nucleotide sequence ID" value="NZ_RZUL01000001.1"/>
</dbReference>
<evidence type="ECO:0000313" key="2">
    <source>
        <dbReference type="EMBL" id="RVT43542.1"/>
    </source>
</evidence>
<proteinExistence type="predicted"/>
<keyword evidence="2" id="KW-0560">Oxidoreductase</keyword>
<evidence type="ECO:0000259" key="1">
    <source>
        <dbReference type="PROSITE" id="PS51725"/>
    </source>
</evidence>